<keyword evidence="3" id="KW-0813">Transport</keyword>
<dbReference type="GO" id="GO:0007017">
    <property type="term" value="P:microtubule-based process"/>
    <property type="evidence" value="ECO:0007669"/>
    <property type="project" value="InterPro"/>
</dbReference>
<evidence type="ECO:0000256" key="3">
    <source>
        <dbReference type="ARBA" id="ARBA00022448"/>
    </source>
</evidence>
<sequence>MSTVTADPAKTSAGYKPKAKVAVRFSDMSKAMSDEAIRIADEAFANHLSEVELAERLKKAFEANHSGVWHCAVGRNFASALTPRRGTFLRFQIGCLTVILYQCETHS</sequence>
<keyword evidence="10" id="KW-0505">Motor protein</keyword>
<dbReference type="FunFam" id="3.30.740.10:FF:000005">
    <property type="entry name" value="Dynein light chain"/>
    <property type="match status" value="1"/>
</dbReference>
<keyword evidence="9" id="KW-0539">Nucleus</keyword>
<dbReference type="Gene3D" id="3.30.740.10">
    <property type="entry name" value="Protein Inhibitor Of Neuronal Nitric Oxide Synthase"/>
    <property type="match status" value="1"/>
</dbReference>
<keyword evidence="6" id="KW-0509">mRNA transport</keyword>
<evidence type="ECO:0000256" key="10">
    <source>
        <dbReference type="RuleBase" id="RU365010"/>
    </source>
</evidence>
<organism evidence="13">
    <name type="scientific">Anisakis simplex</name>
    <name type="common">Herring worm</name>
    <dbReference type="NCBI Taxonomy" id="6269"/>
    <lineage>
        <taxon>Eukaryota</taxon>
        <taxon>Metazoa</taxon>
        <taxon>Ecdysozoa</taxon>
        <taxon>Nematoda</taxon>
        <taxon>Chromadorea</taxon>
        <taxon>Rhabditida</taxon>
        <taxon>Spirurina</taxon>
        <taxon>Ascaridomorpha</taxon>
        <taxon>Ascaridoidea</taxon>
        <taxon>Anisakidae</taxon>
        <taxon>Anisakis</taxon>
        <taxon>Anisakis simplex complex</taxon>
    </lineage>
</organism>
<evidence type="ECO:0000256" key="2">
    <source>
        <dbReference type="ARBA" id="ARBA00004245"/>
    </source>
</evidence>
<dbReference type="CDD" id="cd21450">
    <property type="entry name" value="DLC-like_DYNLL1-like"/>
    <property type="match status" value="1"/>
</dbReference>
<dbReference type="EMBL" id="UYRR01032215">
    <property type="protein sequence ID" value="VDK54656.1"/>
    <property type="molecule type" value="Genomic_DNA"/>
</dbReference>
<dbReference type="GO" id="GO:0005874">
    <property type="term" value="C:microtubule"/>
    <property type="evidence" value="ECO:0007669"/>
    <property type="project" value="UniProtKB-KW"/>
</dbReference>
<gene>
    <name evidence="11" type="ORF">ASIM_LOCUS15263</name>
</gene>
<name>A0A0M3K4G5_ANISI</name>
<keyword evidence="10" id="KW-0243">Dynein</keyword>
<dbReference type="WBParaSite" id="ASIM_0001585601-mRNA-1">
    <property type="protein sequence ID" value="ASIM_0001585601-mRNA-1"/>
    <property type="gene ID" value="ASIM_0001585601"/>
</dbReference>
<keyword evidence="8 10" id="KW-0206">Cytoskeleton</keyword>
<accession>A0A0M3K4G5</accession>
<evidence type="ECO:0000256" key="7">
    <source>
        <dbReference type="ARBA" id="ARBA00022927"/>
    </source>
</evidence>
<evidence type="ECO:0000256" key="5">
    <source>
        <dbReference type="ARBA" id="ARBA00022701"/>
    </source>
</evidence>
<dbReference type="PANTHER" id="PTHR11886:SF35">
    <property type="entry name" value="DYNEIN LIGHT CHAIN"/>
    <property type="match status" value="1"/>
</dbReference>
<dbReference type="SUPFAM" id="SSF54648">
    <property type="entry name" value="DLC"/>
    <property type="match status" value="1"/>
</dbReference>
<evidence type="ECO:0000256" key="4">
    <source>
        <dbReference type="ARBA" id="ARBA00022490"/>
    </source>
</evidence>
<evidence type="ECO:0000256" key="9">
    <source>
        <dbReference type="ARBA" id="ARBA00023242"/>
    </source>
</evidence>
<evidence type="ECO:0000313" key="11">
    <source>
        <dbReference type="EMBL" id="VDK54656.1"/>
    </source>
</evidence>
<evidence type="ECO:0000256" key="1">
    <source>
        <dbReference type="ARBA" id="ARBA00004123"/>
    </source>
</evidence>
<protein>
    <recommendedName>
        <fullName evidence="10">Dynein light chain</fullName>
    </recommendedName>
</protein>
<keyword evidence="5 10" id="KW-0493">Microtubule</keyword>
<evidence type="ECO:0000256" key="8">
    <source>
        <dbReference type="ARBA" id="ARBA00023212"/>
    </source>
</evidence>
<keyword evidence="12" id="KW-1185">Reference proteome</keyword>
<comment type="similarity">
    <text evidence="10">Belongs to the dynein light chain family.</text>
</comment>
<keyword evidence="7" id="KW-0653">Protein transport</keyword>
<dbReference type="InterPro" id="IPR037177">
    <property type="entry name" value="DLC_sf"/>
</dbReference>
<dbReference type="PANTHER" id="PTHR11886">
    <property type="entry name" value="DYNEIN LIGHT CHAIN"/>
    <property type="match status" value="1"/>
</dbReference>
<evidence type="ECO:0000313" key="12">
    <source>
        <dbReference type="Proteomes" id="UP000267096"/>
    </source>
</evidence>
<dbReference type="GO" id="GO:0045505">
    <property type="term" value="F:dynein intermediate chain binding"/>
    <property type="evidence" value="ECO:0007669"/>
    <property type="project" value="TreeGrafter"/>
</dbReference>
<dbReference type="SMART" id="SM01375">
    <property type="entry name" value="Dynein_light"/>
    <property type="match status" value="1"/>
</dbReference>
<dbReference type="GO" id="GO:0005868">
    <property type="term" value="C:cytoplasmic dynein complex"/>
    <property type="evidence" value="ECO:0007669"/>
    <property type="project" value="TreeGrafter"/>
</dbReference>
<dbReference type="GO" id="GO:0015031">
    <property type="term" value="P:protein transport"/>
    <property type="evidence" value="ECO:0007669"/>
    <property type="project" value="UniProtKB-KW"/>
</dbReference>
<dbReference type="OrthoDB" id="6506078at2759"/>
<evidence type="ECO:0000256" key="6">
    <source>
        <dbReference type="ARBA" id="ARBA00022816"/>
    </source>
</evidence>
<dbReference type="GO" id="GO:0005634">
    <property type="term" value="C:nucleus"/>
    <property type="evidence" value="ECO:0007669"/>
    <property type="project" value="UniProtKB-SubCell"/>
</dbReference>
<comment type="subcellular location">
    <subcellularLocation>
        <location evidence="2 10">Cytoplasm</location>
        <location evidence="2 10">Cytoskeleton</location>
    </subcellularLocation>
    <subcellularLocation>
        <location evidence="1">Nucleus</location>
    </subcellularLocation>
</comment>
<dbReference type="GO" id="GO:0051028">
    <property type="term" value="P:mRNA transport"/>
    <property type="evidence" value="ECO:0007669"/>
    <property type="project" value="UniProtKB-KW"/>
</dbReference>
<dbReference type="Proteomes" id="UP000267096">
    <property type="component" value="Unassembled WGS sequence"/>
</dbReference>
<reference evidence="11 12" key="2">
    <citation type="submission" date="2018-11" db="EMBL/GenBank/DDBJ databases">
        <authorList>
            <consortium name="Pathogen Informatics"/>
        </authorList>
    </citation>
    <scope>NUCLEOTIDE SEQUENCE [LARGE SCALE GENOMIC DNA]</scope>
</reference>
<reference evidence="13" key="1">
    <citation type="submission" date="2017-02" db="UniProtKB">
        <authorList>
            <consortium name="WormBaseParasite"/>
        </authorList>
    </citation>
    <scope>IDENTIFICATION</scope>
</reference>
<dbReference type="Pfam" id="PF01221">
    <property type="entry name" value="Dynein_light"/>
    <property type="match status" value="1"/>
</dbReference>
<dbReference type="InterPro" id="IPR001372">
    <property type="entry name" value="Dynein_light_chain_typ-1/2"/>
</dbReference>
<evidence type="ECO:0000313" key="13">
    <source>
        <dbReference type="WBParaSite" id="ASIM_0001585601-mRNA-1"/>
    </source>
</evidence>
<dbReference type="AlphaFoldDB" id="A0A0M3K4G5"/>
<keyword evidence="4 10" id="KW-0963">Cytoplasm</keyword>
<proteinExistence type="inferred from homology"/>